<dbReference type="Proteomes" id="UP000218899">
    <property type="component" value="Chromosome"/>
</dbReference>
<sequence>MAREQRLRLADGRILAWLALGDPAGRPVLYFHGYPGSRLEARLASDAARGLGLRVLAPDRPGFGASTFQPGRTIGAWAADVAELADRLALERFAVVGVSGGGPYALACAARLPERVSRAALVGALGPLGRMPLAPDMVGLNRLALALAARTPLLARLAVRLAARWVRQDPERWLAHMMSGAPAADRRVLADPGYRALFTASTAEALRQGGRGAAWELTLLARPWDFSLKEVRVPVRIWQGLDDNIVPPAIAQRLAAALPDSESRCLPDEGHLSLIVCHLDAVLAELRSAKEESADG</sequence>
<dbReference type="Pfam" id="PF00561">
    <property type="entry name" value="Abhydrolase_1"/>
    <property type="match status" value="1"/>
</dbReference>
<dbReference type="PANTHER" id="PTHR45763">
    <property type="entry name" value="HYDROLASE, ALPHA/BETA FOLD FAMILY PROTEIN, EXPRESSED-RELATED"/>
    <property type="match status" value="1"/>
</dbReference>
<dbReference type="AlphaFoldDB" id="A0A1C7AEW6"/>
<reference evidence="2 3" key="1">
    <citation type="submission" date="2015-08" db="EMBL/GenBank/DDBJ databases">
        <title>Complete genome sequence of Sulfurifustis variabilis.</title>
        <authorList>
            <person name="Miura A."/>
            <person name="Kojima H."/>
            <person name="Fukui M."/>
        </authorList>
    </citation>
    <scope>NUCLEOTIDE SEQUENCE [LARGE SCALE GENOMIC DNA]</scope>
    <source>
        <strain evidence="3">skN76</strain>
    </source>
</reference>
<gene>
    <name evidence="2" type="ORF">SVA_3180</name>
</gene>
<organism evidence="2 3">
    <name type="scientific">Sulfurifustis variabilis</name>
    <dbReference type="NCBI Taxonomy" id="1675686"/>
    <lineage>
        <taxon>Bacteria</taxon>
        <taxon>Pseudomonadati</taxon>
        <taxon>Pseudomonadota</taxon>
        <taxon>Gammaproteobacteria</taxon>
        <taxon>Acidiferrobacterales</taxon>
        <taxon>Acidiferrobacteraceae</taxon>
        <taxon>Sulfurifustis</taxon>
    </lineage>
</organism>
<evidence type="ECO:0000313" key="2">
    <source>
        <dbReference type="EMBL" id="BAU49728.1"/>
    </source>
</evidence>
<dbReference type="PANTHER" id="PTHR45763:SF46">
    <property type="entry name" value="AB HYDROLASE-1 DOMAIN-CONTAINING PROTEIN"/>
    <property type="match status" value="1"/>
</dbReference>
<proteinExistence type="predicted"/>
<dbReference type="Gene3D" id="3.40.50.1820">
    <property type="entry name" value="alpha/beta hydrolase"/>
    <property type="match status" value="1"/>
</dbReference>
<name>A0A1C7AEW6_9GAMM</name>
<dbReference type="RefSeq" id="WP_169924138.1">
    <property type="nucleotide sequence ID" value="NZ_AP014936.1"/>
</dbReference>
<dbReference type="EMBL" id="AP014936">
    <property type="protein sequence ID" value="BAU49728.1"/>
    <property type="molecule type" value="Genomic_DNA"/>
</dbReference>
<dbReference type="GO" id="GO:0016787">
    <property type="term" value="F:hydrolase activity"/>
    <property type="evidence" value="ECO:0007669"/>
    <property type="project" value="UniProtKB-KW"/>
</dbReference>
<dbReference type="PRINTS" id="PR00111">
    <property type="entry name" value="ABHYDROLASE"/>
</dbReference>
<dbReference type="InterPro" id="IPR029058">
    <property type="entry name" value="AB_hydrolase_fold"/>
</dbReference>
<accession>A0A1C7AEW6</accession>
<dbReference type="KEGG" id="sva:SVA_3180"/>
<dbReference type="InterPro" id="IPR000073">
    <property type="entry name" value="AB_hydrolase_1"/>
</dbReference>
<evidence type="ECO:0000259" key="1">
    <source>
        <dbReference type="Pfam" id="PF00561"/>
    </source>
</evidence>
<evidence type="ECO:0000313" key="3">
    <source>
        <dbReference type="Proteomes" id="UP000218899"/>
    </source>
</evidence>
<keyword evidence="3" id="KW-1185">Reference proteome</keyword>
<feature type="domain" description="AB hydrolase-1" evidence="1">
    <location>
        <begin position="27"/>
        <end position="275"/>
    </location>
</feature>
<keyword evidence="2" id="KW-0378">Hydrolase</keyword>
<dbReference type="SUPFAM" id="SSF53474">
    <property type="entry name" value="alpha/beta-Hydrolases"/>
    <property type="match status" value="1"/>
</dbReference>
<protein>
    <submittedName>
        <fullName evidence="2">Alpha/beta hydrolase</fullName>
    </submittedName>
</protein>